<evidence type="ECO:0000256" key="2">
    <source>
        <dbReference type="SAM" id="SignalP"/>
    </source>
</evidence>
<organism evidence="3 4">
    <name type="scientific">Fusarium falciforme</name>
    <dbReference type="NCBI Taxonomy" id="195108"/>
    <lineage>
        <taxon>Eukaryota</taxon>
        <taxon>Fungi</taxon>
        <taxon>Dikarya</taxon>
        <taxon>Ascomycota</taxon>
        <taxon>Pezizomycotina</taxon>
        <taxon>Sordariomycetes</taxon>
        <taxon>Hypocreomycetidae</taxon>
        <taxon>Hypocreales</taxon>
        <taxon>Nectriaceae</taxon>
        <taxon>Fusarium</taxon>
        <taxon>Fusarium solani species complex</taxon>
    </lineage>
</organism>
<keyword evidence="4" id="KW-1185">Reference proteome</keyword>
<feature type="region of interest" description="Disordered" evidence="1">
    <location>
        <begin position="29"/>
        <end position="96"/>
    </location>
</feature>
<feature type="signal peptide" evidence="2">
    <location>
        <begin position="1"/>
        <end position="20"/>
    </location>
</feature>
<dbReference type="AlphaFoldDB" id="A0A9W8REZ9"/>
<feature type="chain" id="PRO_5040800529" evidence="2">
    <location>
        <begin position="21"/>
        <end position="96"/>
    </location>
</feature>
<keyword evidence="2" id="KW-0732">Signal</keyword>
<accession>A0A9W8REZ9</accession>
<dbReference type="OrthoDB" id="5102201at2759"/>
<evidence type="ECO:0000313" key="3">
    <source>
        <dbReference type="EMBL" id="KAJ4194068.1"/>
    </source>
</evidence>
<comment type="caution">
    <text evidence="3">The sequence shown here is derived from an EMBL/GenBank/DDBJ whole genome shotgun (WGS) entry which is preliminary data.</text>
</comment>
<proteinExistence type="predicted"/>
<protein>
    <submittedName>
        <fullName evidence="3">Uncharacterized protein</fullName>
    </submittedName>
</protein>
<sequence length="96" mass="9865">MKTTGVVAFLVAASASLVSALPAPIQSPPPQVSGFMPPSFNNTRPWNPNRGARVQGQEPPFPTASRGVQETSFPTAPTAPAVVPTPTPLPGNGTTF</sequence>
<name>A0A9W8REZ9_9HYPO</name>
<evidence type="ECO:0000256" key="1">
    <source>
        <dbReference type="SAM" id="MobiDB-lite"/>
    </source>
</evidence>
<reference evidence="3" key="1">
    <citation type="submission" date="2022-09" db="EMBL/GenBank/DDBJ databases">
        <title>Fusarium specimens isolated from Avocado Roots.</title>
        <authorList>
            <person name="Stajich J."/>
            <person name="Roper C."/>
            <person name="Heimlech-Rivalta G."/>
        </authorList>
    </citation>
    <scope>NUCLEOTIDE SEQUENCE</scope>
    <source>
        <strain evidence="3">A02</strain>
    </source>
</reference>
<gene>
    <name evidence="3" type="ORF">NW755_002833</name>
</gene>
<evidence type="ECO:0000313" key="4">
    <source>
        <dbReference type="Proteomes" id="UP001152087"/>
    </source>
</evidence>
<dbReference type="Proteomes" id="UP001152087">
    <property type="component" value="Unassembled WGS sequence"/>
</dbReference>
<dbReference type="EMBL" id="JAOQAV010000005">
    <property type="protein sequence ID" value="KAJ4194068.1"/>
    <property type="molecule type" value="Genomic_DNA"/>
</dbReference>